<keyword evidence="5" id="KW-0804">Transcription</keyword>
<reference evidence="10 11" key="1">
    <citation type="submission" date="2024-07" db="EMBL/GenBank/DDBJ databases">
        <title>Molecular mechanisms and environmental adaptations of flagellar loss and biofilm growth of Rhodanobacter under environmental stress.</title>
        <authorList>
            <person name="Chen M."/>
        </authorList>
    </citation>
    <scope>NUCLEOTIDE SEQUENCE [LARGE SCALE GENOMIC DNA]</scope>
    <source>
        <strain evidence="10 11">RS22</strain>
    </source>
</reference>
<comment type="caution">
    <text evidence="10">The sequence shown here is derived from an EMBL/GenBank/DDBJ whole genome shotgun (WGS) entry which is preliminary data.</text>
</comment>
<dbReference type="InterPro" id="IPR001867">
    <property type="entry name" value="OmpR/PhoB-type_DNA-bd"/>
</dbReference>
<proteinExistence type="predicted"/>
<dbReference type="EMBL" id="JBGBPY010000002">
    <property type="protein sequence ID" value="MEY2184401.1"/>
    <property type="molecule type" value="Genomic_DNA"/>
</dbReference>
<feature type="DNA-binding region" description="OmpR/PhoB-type" evidence="7">
    <location>
        <begin position="124"/>
        <end position="221"/>
    </location>
</feature>
<dbReference type="PANTHER" id="PTHR48111">
    <property type="entry name" value="REGULATOR OF RPOS"/>
    <property type="match status" value="1"/>
</dbReference>
<organism evidence="10 11">
    <name type="scientific">Rhodanobacter humi</name>
    <dbReference type="NCBI Taxonomy" id="1888173"/>
    <lineage>
        <taxon>Bacteria</taxon>
        <taxon>Pseudomonadati</taxon>
        <taxon>Pseudomonadota</taxon>
        <taxon>Gammaproteobacteria</taxon>
        <taxon>Lysobacterales</taxon>
        <taxon>Rhodanobacteraceae</taxon>
        <taxon>Rhodanobacter</taxon>
    </lineage>
</organism>
<evidence type="ECO:0000313" key="10">
    <source>
        <dbReference type="EMBL" id="MEY2184401.1"/>
    </source>
</evidence>
<dbReference type="InterPro" id="IPR036388">
    <property type="entry name" value="WH-like_DNA-bd_sf"/>
</dbReference>
<dbReference type="InterPro" id="IPR001789">
    <property type="entry name" value="Sig_transdc_resp-reg_receiver"/>
</dbReference>
<keyword evidence="11" id="KW-1185">Reference proteome</keyword>
<evidence type="ECO:0000256" key="7">
    <source>
        <dbReference type="PROSITE-ProRule" id="PRU01091"/>
    </source>
</evidence>
<dbReference type="InterPro" id="IPR039420">
    <property type="entry name" value="WalR-like"/>
</dbReference>
<dbReference type="InterPro" id="IPR011006">
    <property type="entry name" value="CheY-like_superfamily"/>
</dbReference>
<evidence type="ECO:0000256" key="1">
    <source>
        <dbReference type="ARBA" id="ARBA00022553"/>
    </source>
</evidence>
<evidence type="ECO:0000259" key="8">
    <source>
        <dbReference type="PROSITE" id="PS50110"/>
    </source>
</evidence>
<dbReference type="Proteomes" id="UP001562159">
    <property type="component" value="Unassembled WGS sequence"/>
</dbReference>
<dbReference type="Gene3D" id="3.40.50.2300">
    <property type="match status" value="1"/>
</dbReference>
<dbReference type="PROSITE" id="PS51755">
    <property type="entry name" value="OMPR_PHOB"/>
    <property type="match status" value="1"/>
</dbReference>
<keyword evidence="2" id="KW-0902">Two-component regulatory system</keyword>
<dbReference type="Gene3D" id="1.10.10.10">
    <property type="entry name" value="Winged helix-like DNA-binding domain superfamily/Winged helix DNA-binding domain"/>
    <property type="match status" value="1"/>
</dbReference>
<dbReference type="PROSITE" id="PS50110">
    <property type="entry name" value="RESPONSE_REGULATORY"/>
    <property type="match status" value="1"/>
</dbReference>
<feature type="domain" description="Response regulatory" evidence="8">
    <location>
        <begin position="2"/>
        <end position="116"/>
    </location>
</feature>
<keyword evidence="3" id="KW-0805">Transcription regulation</keyword>
<evidence type="ECO:0000256" key="6">
    <source>
        <dbReference type="PROSITE-ProRule" id="PRU00169"/>
    </source>
</evidence>
<evidence type="ECO:0000259" key="9">
    <source>
        <dbReference type="PROSITE" id="PS51755"/>
    </source>
</evidence>
<keyword evidence="1 6" id="KW-0597">Phosphoprotein</keyword>
<evidence type="ECO:0000256" key="4">
    <source>
        <dbReference type="ARBA" id="ARBA00023125"/>
    </source>
</evidence>
<evidence type="ECO:0000256" key="2">
    <source>
        <dbReference type="ARBA" id="ARBA00023012"/>
    </source>
</evidence>
<feature type="domain" description="OmpR/PhoB-type" evidence="9">
    <location>
        <begin position="124"/>
        <end position="221"/>
    </location>
</feature>
<dbReference type="Pfam" id="PF00486">
    <property type="entry name" value="Trans_reg_C"/>
    <property type="match status" value="1"/>
</dbReference>
<dbReference type="CDD" id="cd17624">
    <property type="entry name" value="REC_OmpR_PmrA-like"/>
    <property type="match status" value="1"/>
</dbReference>
<gene>
    <name evidence="10" type="ORF">AB7878_18490</name>
</gene>
<accession>A0ABV4AXH1</accession>
<name>A0ABV4AXH1_9GAMM</name>
<evidence type="ECO:0000256" key="5">
    <source>
        <dbReference type="ARBA" id="ARBA00023163"/>
    </source>
</evidence>
<dbReference type="SUPFAM" id="SSF52172">
    <property type="entry name" value="CheY-like"/>
    <property type="match status" value="1"/>
</dbReference>
<dbReference type="CDD" id="cd00383">
    <property type="entry name" value="trans_reg_C"/>
    <property type="match status" value="1"/>
</dbReference>
<dbReference type="SMART" id="SM00862">
    <property type="entry name" value="Trans_reg_C"/>
    <property type="match status" value="1"/>
</dbReference>
<protein>
    <submittedName>
        <fullName evidence="10">Response regulator transcription factor</fullName>
    </submittedName>
</protein>
<dbReference type="Pfam" id="PF00072">
    <property type="entry name" value="Response_reg"/>
    <property type="match status" value="1"/>
</dbReference>
<keyword evidence="4 7" id="KW-0238">DNA-binding</keyword>
<evidence type="ECO:0000256" key="3">
    <source>
        <dbReference type="ARBA" id="ARBA00023015"/>
    </source>
</evidence>
<dbReference type="Gene3D" id="6.10.250.690">
    <property type="match status" value="1"/>
</dbReference>
<dbReference type="SMART" id="SM00448">
    <property type="entry name" value="REC"/>
    <property type="match status" value="1"/>
</dbReference>
<dbReference type="PANTHER" id="PTHR48111:SF22">
    <property type="entry name" value="REGULATOR OF RPOS"/>
    <property type="match status" value="1"/>
</dbReference>
<feature type="modified residue" description="4-aspartylphosphate" evidence="6">
    <location>
        <position position="51"/>
    </location>
</feature>
<sequence length="225" mass="25136">MRVLLIEDNRDLATTLWDYLELHGFAVDHAYDGMTGLRLALTGTHDLIVLDLGLPRLDGLEVCRHLRAAQHDMPVLMLTARETLDDKLRGFAEGADDYLVKPFAMKELVARLHALHRRVQPLLGAPLQVADLEYDAARFRVRRGGVSVTVTRAGLRLLEVLMRRSPLVVSHADLARALWGEAVGDPNAMRTHLHALRQAIDKPFEKPLLHSVHGIGYRLADDDAS</sequence>
<evidence type="ECO:0000313" key="11">
    <source>
        <dbReference type="Proteomes" id="UP001562159"/>
    </source>
</evidence>